<evidence type="ECO:0000256" key="2">
    <source>
        <dbReference type="ARBA" id="ARBA00022737"/>
    </source>
</evidence>
<evidence type="ECO:0000313" key="5">
    <source>
        <dbReference type="Proteomes" id="UP001203338"/>
    </source>
</evidence>
<organism evidence="4 5">
    <name type="scientific">Parendozoicomonas callyspongiae</name>
    <dbReference type="NCBI Taxonomy" id="2942213"/>
    <lineage>
        <taxon>Bacteria</taxon>
        <taxon>Pseudomonadati</taxon>
        <taxon>Pseudomonadota</taxon>
        <taxon>Gammaproteobacteria</taxon>
        <taxon>Oceanospirillales</taxon>
        <taxon>Endozoicomonadaceae</taxon>
        <taxon>Parendozoicomonas</taxon>
    </lineage>
</organism>
<accession>A0ABT0PFR8</accession>
<dbReference type="InterPro" id="IPR045078">
    <property type="entry name" value="TST/MPST-like"/>
</dbReference>
<dbReference type="Pfam" id="PF00581">
    <property type="entry name" value="Rhodanese"/>
    <property type="match status" value="2"/>
</dbReference>
<feature type="domain" description="Rhodanese" evidence="3">
    <location>
        <begin position="169"/>
        <end position="275"/>
    </location>
</feature>
<dbReference type="Proteomes" id="UP001203338">
    <property type="component" value="Unassembled WGS sequence"/>
</dbReference>
<dbReference type="InterPro" id="IPR001763">
    <property type="entry name" value="Rhodanese-like_dom"/>
</dbReference>
<dbReference type="PANTHER" id="PTHR11364">
    <property type="entry name" value="THIOSULFATE SULFERTANSFERASE"/>
    <property type="match status" value="1"/>
</dbReference>
<name>A0ABT0PFR8_9GAMM</name>
<dbReference type="SMART" id="SM00450">
    <property type="entry name" value="RHOD"/>
    <property type="match status" value="2"/>
</dbReference>
<dbReference type="PANTHER" id="PTHR11364:SF27">
    <property type="entry name" value="SULFURTRANSFERASE"/>
    <property type="match status" value="1"/>
</dbReference>
<dbReference type="SUPFAM" id="SSF52821">
    <property type="entry name" value="Rhodanese/Cell cycle control phosphatase"/>
    <property type="match status" value="2"/>
</dbReference>
<reference evidence="4 5" key="1">
    <citation type="submission" date="2022-05" db="EMBL/GenBank/DDBJ databases">
        <authorList>
            <person name="Park J.-S."/>
        </authorList>
    </citation>
    <scope>NUCLEOTIDE SEQUENCE [LARGE SCALE GENOMIC DNA]</scope>
    <source>
        <strain evidence="4 5">2012CJ34-2</strain>
    </source>
</reference>
<dbReference type="CDD" id="cd01448">
    <property type="entry name" value="TST_Repeat_1"/>
    <property type="match status" value="1"/>
</dbReference>
<keyword evidence="5" id="KW-1185">Reference proteome</keyword>
<dbReference type="EMBL" id="JAMFLX010000006">
    <property type="protein sequence ID" value="MCL6269602.1"/>
    <property type="molecule type" value="Genomic_DNA"/>
</dbReference>
<dbReference type="InterPro" id="IPR036873">
    <property type="entry name" value="Rhodanese-like_dom_sf"/>
</dbReference>
<feature type="domain" description="Rhodanese" evidence="3">
    <location>
        <begin position="15"/>
        <end position="136"/>
    </location>
</feature>
<dbReference type="Gene3D" id="3.40.250.10">
    <property type="entry name" value="Rhodanese-like domain"/>
    <property type="match status" value="2"/>
</dbReference>
<sequence>MNGLIDPADLAGRLELSNLRIFDTRFSLQNVDEGRELYSQEHIPGAIYADLEKDLSGEIIAGRTGRHPLPPLDDFIARLQHWGITESTQIVIYDEGSHAMASRLWWMLAVWLGHKHVSIVHGGLASWKDLGLPVTRLVPEYLPSTYAPVCDDTATVTTQDVFSSLGSLGVCLLDARGEARFRGEEEPIDTVAGHIPGAFCLPFAENLDGSSRFLDKDRLNDRFAFCQDKQVICYCGSGVTACHNIFAMYLVGMKMPKLYSGSWSEWILDHDLPVATGQ</sequence>
<evidence type="ECO:0000313" key="4">
    <source>
        <dbReference type="EMBL" id="MCL6269602.1"/>
    </source>
</evidence>
<protein>
    <submittedName>
        <fullName evidence="4">Sulfurtransferase</fullName>
    </submittedName>
</protein>
<proteinExistence type="predicted"/>
<evidence type="ECO:0000256" key="1">
    <source>
        <dbReference type="ARBA" id="ARBA00022679"/>
    </source>
</evidence>
<keyword evidence="2" id="KW-0677">Repeat</keyword>
<keyword evidence="1" id="KW-0808">Transferase</keyword>
<gene>
    <name evidence="4" type="ORF">M3P05_06565</name>
</gene>
<dbReference type="CDD" id="cd01449">
    <property type="entry name" value="TST_Repeat_2"/>
    <property type="match status" value="1"/>
</dbReference>
<comment type="caution">
    <text evidence="4">The sequence shown here is derived from an EMBL/GenBank/DDBJ whole genome shotgun (WGS) entry which is preliminary data.</text>
</comment>
<dbReference type="PROSITE" id="PS50206">
    <property type="entry name" value="RHODANESE_3"/>
    <property type="match status" value="2"/>
</dbReference>
<evidence type="ECO:0000259" key="3">
    <source>
        <dbReference type="PROSITE" id="PS50206"/>
    </source>
</evidence>
<dbReference type="RefSeq" id="WP_249698656.1">
    <property type="nucleotide sequence ID" value="NZ_JAMFLX010000006.1"/>
</dbReference>